<dbReference type="EMBL" id="JAUSYA010000001">
    <property type="protein sequence ID" value="MDQ0681213.1"/>
    <property type="molecule type" value="Genomic_DNA"/>
</dbReference>
<dbReference type="Proteomes" id="UP001243364">
    <property type="component" value="Unassembled WGS sequence"/>
</dbReference>
<evidence type="ECO:0000313" key="3">
    <source>
        <dbReference type="EMBL" id="MDQ0681213.1"/>
    </source>
</evidence>
<protein>
    <recommendedName>
        <fullName evidence="2">PatG domain-containing protein</fullName>
    </recommendedName>
</protein>
<gene>
    <name evidence="3" type="ORF">QFZ56_000176</name>
</gene>
<organism evidence="3 4">
    <name type="scientific">Streptomyces achromogenes</name>
    <dbReference type="NCBI Taxonomy" id="67255"/>
    <lineage>
        <taxon>Bacteria</taxon>
        <taxon>Bacillati</taxon>
        <taxon>Actinomycetota</taxon>
        <taxon>Actinomycetes</taxon>
        <taxon>Kitasatosporales</taxon>
        <taxon>Streptomycetaceae</taxon>
        <taxon>Streptomyces</taxon>
    </lineage>
</organism>
<feature type="region of interest" description="Disordered" evidence="1">
    <location>
        <begin position="1"/>
        <end position="33"/>
    </location>
</feature>
<name>A0ABU0PS50_STRAH</name>
<keyword evidence="4" id="KW-1185">Reference proteome</keyword>
<dbReference type="RefSeq" id="WP_307039112.1">
    <property type="nucleotide sequence ID" value="NZ_JAUSYA010000001.1"/>
</dbReference>
<feature type="domain" description="PatG" evidence="2">
    <location>
        <begin position="66"/>
        <end position="236"/>
    </location>
</feature>
<sequence>MEPEQTGVPASPSVDEPDDEQTGMASAEDTSLMQTACHCSETPPSATDKEQAWEDAHARTGAGSGYVYALGQIQVRFPSLGVEKEFAQVVGRAEPPDLTDEEALHRVLSDPDNRYLVRQLCFILTVQGVETYILRPRDSAGYDLLVEAVRPVSSPWDLDVVIGRRGPVAPPELCNGLTVPVVVFEQIYSFDSGELIRAVERPAEIPAKDFETASRKLLERLLQIGDNSGTTDEHRAINYAAVRNEKIYQETVKEHARGFRLSAVDVCPSRLSGSRRILDIVFSYTSRKTDVTEKSFVRIDVTELFPFTRTNWSPYYDR</sequence>
<dbReference type="Pfam" id="PF18047">
    <property type="entry name" value="PatG_D"/>
    <property type="match status" value="1"/>
</dbReference>
<evidence type="ECO:0000259" key="2">
    <source>
        <dbReference type="Pfam" id="PF18047"/>
    </source>
</evidence>
<proteinExistence type="predicted"/>
<evidence type="ECO:0000313" key="4">
    <source>
        <dbReference type="Proteomes" id="UP001243364"/>
    </source>
</evidence>
<reference evidence="3 4" key="1">
    <citation type="submission" date="2023-07" db="EMBL/GenBank/DDBJ databases">
        <title>Comparative genomics of wheat-associated soil bacteria to identify genetic determinants of phenazine resistance.</title>
        <authorList>
            <person name="Mouncey N."/>
        </authorList>
    </citation>
    <scope>NUCLEOTIDE SEQUENCE [LARGE SCALE GENOMIC DNA]</scope>
    <source>
        <strain evidence="3 4">W4I19-2</strain>
    </source>
</reference>
<comment type="caution">
    <text evidence="3">The sequence shown here is derived from an EMBL/GenBank/DDBJ whole genome shotgun (WGS) entry which is preliminary data.</text>
</comment>
<accession>A0ABU0PS50</accession>
<dbReference type="InterPro" id="IPR040483">
    <property type="entry name" value="PatG_dom"/>
</dbReference>
<evidence type="ECO:0000256" key="1">
    <source>
        <dbReference type="SAM" id="MobiDB-lite"/>
    </source>
</evidence>